<dbReference type="RefSeq" id="WP_169261674.1">
    <property type="nucleotide sequence ID" value="NZ_WTVQ01000034.1"/>
</dbReference>
<dbReference type="PROSITE" id="PS50914">
    <property type="entry name" value="BON"/>
    <property type="match status" value="1"/>
</dbReference>
<keyword evidence="4" id="KW-1185">Reference proteome</keyword>
<dbReference type="Pfam" id="PF04972">
    <property type="entry name" value="BON"/>
    <property type="match status" value="1"/>
</dbReference>
<dbReference type="PANTHER" id="PTHR34606:SF15">
    <property type="entry name" value="BON DOMAIN-CONTAINING PROTEIN"/>
    <property type="match status" value="1"/>
</dbReference>
<organism evidence="3 4">
    <name type="scientific">Aromatoleum diolicum</name>
    <dbReference type="NCBI Taxonomy" id="75796"/>
    <lineage>
        <taxon>Bacteria</taxon>
        <taxon>Pseudomonadati</taxon>
        <taxon>Pseudomonadota</taxon>
        <taxon>Betaproteobacteria</taxon>
        <taxon>Rhodocyclales</taxon>
        <taxon>Rhodocyclaceae</taxon>
        <taxon>Aromatoleum</taxon>
    </lineage>
</organism>
<dbReference type="Gene3D" id="3.30.1340.30">
    <property type="match status" value="1"/>
</dbReference>
<evidence type="ECO:0000313" key="4">
    <source>
        <dbReference type="Proteomes" id="UP000648984"/>
    </source>
</evidence>
<name>A0ABX1QEX7_9RHOO</name>
<evidence type="ECO:0000256" key="1">
    <source>
        <dbReference type="SAM" id="SignalP"/>
    </source>
</evidence>
<gene>
    <name evidence="3" type="ORF">GPA25_17355</name>
</gene>
<dbReference type="InterPro" id="IPR007055">
    <property type="entry name" value="BON_dom"/>
</dbReference>
<feature type="chain" id="PRO_5047229736" evidence="1">
    <location>
        <begin position="37"/>
        <end position="123"/>
    </location>
</feature>
<dbReference type="EMBL" id="WTVQ01000034">
    <property type="protein sequence ID" value="NMG76530.1"/>
    <property type="molecule type" value="Genomic_DNA"/>
</dbReference>
<proteinExistence type="predicted"/>
<reference evidence="3 4" key="1">
    <citation type="submission" date="2019-12" db="EMBL/GenBank/DDBJ databases">
        <title>Comparative genomics gives insights into the taxonomy of the Azoarcus-Aromatoleum group and reveals separate origins of nif in the plant-associated Azoarcus and non-plant-associated Aromatoleum sub-groups.</title>
        <authorList>
            <person name="Lafos M."/>
            <person name="Maluk M."/>
            <person name="Batista M."/>
            <person name="Junghare M."/>
            <person name="Carmona M."/>
            <person name="Faoro H."/>
            <person name="Cruz L.M."/>
            <person name="Battistoni F."/>
            <person name="De Souza E."/>
            <person name="Pedrosa F."/>
            <person name="Chen W.-M."/>
            <person name="Poole P.S."/>
            <person name="Dixon R.A."/>
            <person name="James E.K."/>
        </authorList>
    </citation>
    <scope>NUCLEOTIDE SEQUENCE [LARGE SCALE GENOMIC DNA]</scope>
    <source>
        <strain evidence="3 4">22Lin</strain>
    </source>
</reference>
<comment type="caution">
    <text evidence="3">The sequence shown here is derived from an EMBL/GenBank/DDBJ whole genome shotgun (WGS) entry which is preliminary data.</text>
</comment>
<feature type="signal peptide" evidence="1">
    <location>
        <begin position="1"/>
        <end position="36"/>
    </location>
</feature>
<feature type="domain" description="BON" evidence="2">
    <location>
        <begin position="54"/>
        <end position="122"/>
    </location>
</feature>
<evidence type="ECO:0000259" key="2">
    <source>
        <dbReference type="PROSITE" id="PS50914"/>
    </source>
</evidence>
<evidence type="ECO:0000313" key="3">
    <source>
        <dbReference type="EMBL" id="NMG76530.1"/>
    </source>
</evidence>
<dbReference type="Proteomes" id="UP000648984">
    <property type="component" value="Unassembled WGS sequence"/>
</dbReference>
<accession>A0ABX1QEX7</accession>
<keyword evidence="1" id="KW-0732">Signal</keyword>
<dbReference type="PANTHER" id="PTHR34606">
    <property type="entry name" value="BON DOMAIN-CONTAINING PROTEIN"/>
    <property type="match status" value="1"/>
</dbReference>
<sequence>MIISRSIGRQTIARQTVASVLTTTAIAFSICTAAEAASLAAAAQATTPIISDERDRHVQREIKTALSADPGLRNSHIAVSAHSGLVTLAGVVTSDEQRGRAQRAAMAVRGVREVENILEVAEH</sequence>
<protein>
    <submittedName>
        <fullName evidence="3">BON domain-containing protein</fullName>
    </submittedName>
</protein>
<dbReference type="InterPro" id="IPR051686">
    <property type="entry name" value="Lipoprotein_DolP"/>
</dbReference>